<comment type="caution">
    <text evidence="1">The sequence shown here is derived from an EMBL/GenBank/DDBJ whole genome shotgun (WGS) entry which is preliminary data.</text>
</comment>
<gene>
    <name evidence="1" type="ORF">E5676_scaffold123G001550</name>
</gene>
<evidence type="ECO:0000313" key="2">
    <source>
        <dbReference type="Proteomes" id="UP000321947"/>
    </source>
</evidence>
<accession>A0A5D3BJV0</accession>
<dbReference type="GO" id="GO:0006405">
    <property type="term" value="P:RNA export from nucleus"/>
    <property type="evidence" value="ECO:0007669"/>
    <property type="project" value="TreeGrafter"/>
</dbReference>
<organism evidence="1 2">
    <name type="scientific">Cucumis melo var. makuwa</name>
    <name type="common">Oriental melon</name>
    <dbReference type="NCBI Taxonomy" id="1194695"/>
    <lineage>
        <taxon>Eukaryota</taxon>
        <taxon>Viridiplantae</taxon>
        <taxon>Streptophyta</taxon>
        <taxon>Embryophyta</taxon>
        <taxon>Tracheophyta</taxon>
        <taxon>Spermatophyta</taxon>
        <taxon>Magnoliopsida</taxon>
        <taxon>eudicotyledons</taxon>
        <taxon>Gunneridae</taxon>
        <taxon>Pentapetalae</taxon>
        <taxon>rosids</taxon>
        <taxon>fabids</taxon>
        <taxon>Cucurbitales</taxon>
        <taxon>Cucurbitaceae</taxon>
        <taxon>Benincaseae</taxon>
        <taxon>Cucumis</taxon>
    </lineage>
</organism>
<dbReference type="GO" id="GO:0044611">
    <property type="term" value="C:nuclear pore inner ring"/>
    <property type="evidence" value="ECO:0007669"/>
    <property type="project" value="TreeGrafter"/>
</dbReference>
<dbReference type="EMBL" id="SSTD01017674">
    <property type="protein sequence ID" value="TYJ99583.1"/>
    <property type="molecule type" value="Genomic_DNA"/>
</dbReference>
<name>A0A5D3BJV0_CUCMM</name>
<dbReference type="GO" id="GO:0006606">
    <property type="term" value="P:protein import into nucleus"/>
    <property type="evidence" value="ECO:0007669"/>
    <property type="project" value="TreeGrafter"/>
</dbReference>
<dbReference type="AlphaFoldDB" id="A0A5D3BJV0"/>
<reference evidence="1 2" key="1">
    <citation type="submission" date="2019-08" db="EMBL/GenBank/DDBJ databases">
        <title>Draft genome sequences of two oriental melons (Cucumis melo L. var makuwa).</title>
        <authorList>
            <person name="Kwon S.-Y."/>
        </authorList>
    </citation>
    <scope>NUCLEOTIDE SEQUENCE [LARGE SCALE GENOMIC DNA]</scope>
    <source>
        <strain evidence="2">cv. Chang Bougi</strain>
        <tissue evidence="1">Leaf</tissue>
    </source>
</reference>
<evidence type="ECO:0000313" key="1">
    <source>
        <dbReference type="EMBL" id="TYJ99583.1"/>
    </source>
</evidence>
<dbReference type="GO" id="GO:0017056">
    <property type="term" value="F:structural constituent of nuclear pore"/>
    <property type="evidence" value="ECO:0007669"/>
    <property type="project" value="InterPro"/>
</dbReference>
<dbReference type="InterPro" id="IPR044840">
    <property type="entry name" value="Nup188"/>
</dbReference>
<protein>
    <submittedName>
        <fullName evidence="1">Nucleoporin NUP188-like protein isoform X2</fullName>
    </submittedName>
</protein>
<dbReference type="PANTHER" id="PTHR31431">
    <property type="entry name" value="NUCLEOPORIN NUP188 HOMOLOG"/>
    <property type="match status" value="1"/>
</dbReference>
<dbReference type="PANTHER" id="PTHR31431:SF1">
    <property type="entry name" value="NUCLEOPORIN NUP188"/>
    <property type="match status" value="1"/>
</dbReference>
<sequence>MDAIVSSLNAFEIKEAGPLLLTWAVVLCLISSLPGKEEHNVLLEIDHVGYVRQAFDSAAFNYFLDILHSDLLKESEVCCPYS</sequence>
<proteinExistence type="predicted"/>
<dbReference type="Proteomes" id="UP000321947">
    <property type="component" value="Unassembled WGS sequence"/>
</dbReference>